<dbReference type="Proteomes" id="UP000271464">
    <property type="component" value="Unassembled WGS sequence"/>
</dbReference>
<gene>
    <name evidence="3" type="ORF">LAUMK4_05633</name>
</gene>
<evidence type="ECO:0000256" key="1">
    <source>
        <dbReference type="SAM" id="MobiDB-lite"/>
    </source>
</evidence>
<evidence type="ECO:0000259" key="2">
    <source>
        <dbReference type="Pfam" id="PF09299"/>
    </source>
</evidence>
<accession>A0ABY6RRX4</accession>
<dbReference type="RefSeq" id="WP_259641816.1">
    <property type="nucleotide sequence ID" value="NZ_UPHM01000151.1"/>
</dbReference>
<organism evidence="3 4">
    <name type="scientific">Mycobacterium persicum</name>
    <dbReference type="NCBI Taxonomy" id="1487726"/>
    <lineage>
        <taxon>Bacteria</taxon>
        <taxon>Bacillati</taxon>
        <taxon>Actinomycetota</taxon>
        <taxon>Actinomycetes</taxon>
        <taxon>Mycobacteriales</taxon>
        <taxon>Mycobacteriaceae</taxon>
        <taxon>Mycobacterium</taxon>
    </lineage>
</organism>
<reference evidence="3 4" key="1">
    <citation type="submission" date="2018-09" db="EMBL/GenBank/DDBJ databases">
        <authorList>
            <person name="Tagini F."/>
        </authorList>
    </citation>
    <scope>NUCLEOTIDE SEQUENCE [LARGE SCALE GENOMIC DNA]</scope>
    <source>
        <strain evidence="3 4">MK4</strain>
    </source>
</reference>
<sequence length="362" mass="39985">MRLWRCRRRESLTSELAAIDERIELAAAKPVIIPDTVVIDHGKVFLSEVFLRAGDTLGISVQPAHQLTPTDKANIERTFLSINTLFCQHVAGYTGRDVTRRGPDGQNGLWSLADLQELLDEWVIAGWQCRPHEGLRHPFTPDRPCSPNDAYAALVAAAGYVPVALTGEDYIELMPSEWRTIGDGGVQIDYRTYNSREIRRHAHQASGVAGKGTRWEVHFDPYDVSRVWVRNHHARNGGPGWFTVPWTHRSMVAQPFADFTWRHARRIAAERGLDDTNETAVATVLGALLRTAGNGPDSSRVLARQKAVTALPPALPAPAIPPALPPAGGDPDEGQDEEVKVTEHVVGFGLFDPFGEDRGPRR</sequence>
<dbReference type="Gene3D" id="3.30.420.10">
    <property type="entry name" value="Ribonuclease H-like superfamily/Ribonuclease H"/>
    <property type="match status" value="1"/>
</dbReference>
<dbReference type="EMBL" id="UPHM01000151">
    <property type="protein sequence ID" value="VBA31955.1"/>
    <property type="molecule type" value="Genomic_DNA"/>
</dbReference>
<evidence type="ECO:0000313" key="3">
    <source>
        <dbReference type="EMBL" id="VBA31955.1"/>
    </source>
</evidence>
<name>A0ABY6RRX4_9MYCO</name>
<dbReference type="SUPFAM" id="SSF53098">
    <property type="entry name" value="Ribonuclease H-like"/>
    <property type="match status" value="1"/>
</dbReference>
<feature type="domain" description="Transposase-like Mu C-terminal" evidence="2">
    <location>
        <begin position="173"/>
        <end position="232"/>
    </location>
</feature>
<proteinExistence type="predicted"/>
<dbReference type="InterPro" id="IPR015378">
    <property type="entry name" value="Transposase-like_Mu_C"/>
</dbReference>
<keyword evidence="4" id="KW-1185">Reference proteome</keyword>
<dbReference type="InterPro" id="IPR036397">
    <property type="entry name" value="RNaseH_sf"/>
</dbReference>
<feature type="compositionally biased region" description="Pro residues" evidence="1">
    <location>
        <begin position="313"/>
        <end position="325"/>
    </location>
</feature>
<evidence type="ECO:0000313" key="4">
    <source>
        <dbReference type="Proteomes" id="UP000271464"/>
    </source>
</evidence>
<feature type="region of interest" description="Disordered" evidence="1">
    <location>
        <begin position="313"/>
        <end position="338"/>
    </location>
</feature>
<dbReference type="InterPro" id="IPR012337">
    <property type="entry name" value="RNaseH-like_sf"/>
</dbReference>
<dbReference type="Pfam" id="PF09299">
    <property type="entry name" value="Mu-transpos_C"/>
    <property type="match status" value="1"/>
</dbReference>
<protein>
    <recommendedName>
        <fullName evidence="2">Transposase-like Mu C-terminal domain-containing protein</fullName>
    </recommendedName>
</protein>
<comment type="caution">
    <text evidence="3">The sequence shown here is derived from an EMBL/GenBank/DDBJ whole genome shotgun (WGS) entry which is preliminary data.</text>
</comment>